<dbReference type="SMART" id="SM00342">
    <property type="entry name" value="HTH_ARAC"/>
    <property type="match status" value="1"/>
</dbReference>
<gene>
    <name evidence="6" type="primary">xylR_1</name>
    <name evidence="6" type="ORF">STSP2_01238</name>
</gene>
<dbReference type="Gene3D" id="1.10.10.60">
    <property type="entry name" value="Homeodomain-like"/>
    <property type="match status" value="1"/>
</dbReference>
<keyword evidence="2" id="KW-0805">Transcription regulation</keyword>
<dbReference type="PROSITE" id="PS01124">
    <property type="entry name" value="HTH_ARAC_FAMILY_2"/>
    <property type="match status" value="1"/>
</dbReference>
<protein>
    <submittedName>
        <fullName evidence="6">Xylose operon regulatory protein</fullName>
    </submittedName>
</protein>
<name>A0A1U9NJH2_9BACT</name>
<feature type="domain" description="HTH araC/xylS-type" evidence="5">
    <location>
        <begin position="201"/>
        <end position="299"/>
    </location>
</feature>
<dbReference type="PANTHER" id="PTHR46796:SF13">
    <property type="entry name" value="HTH-TYPE TRANSCRIPTIONAL ACTIVATOR RHAS"/>
    <property type="match status" value="1"/>
</dbReference>
<reference evidence="7" key="1">
    <citation type="submission" date="2017-02" db="EMBL/GenBank/DDBJ databases">
        <title>Comparative genomics and description of representatives of a novel lineage of planctomycetes thriving in anoxic sediments.</title>
        <authorList>
            <person name="Spring S."/>
            <person name="Bunk B."/>
            <person name="Sproer C."/>
        </authorList>
    </citation>
    <scope>NUCLEOTIDE SEQUENCE [LARGE SCALE GENOMIC DNA]</scope>
    <source>
        <strain evidence="7">ST-NAGAB-D1</strain>
    </source>
</reference>
<evidence type="ECO:0000256" key="2">
    <source>
        <dbReference type="ARBA" id="ARBA00023015"/>
    </source>
</evidence>
<organism evidence="6 7">
    <name type="scientific">Anaerohalosphaera lusitana</name>
    <dbReference type="NCBI Taxonomy" id="1936003"/>
    <lineage>
        <taxon>Bacteria</taxon>
        <taxon>Pseudomonadati</taxon>
        <taxon>Planctomycetota</taxon>
        <taxon>Phycisphaerae</taxon>
        <taxon>Sedimentisphaerales</taxon>
        <taxon>Anaerohalosphaeraceae</taxon>
        <taxon>Anaerohalosphaera</taxon>
    </lineage>
</organism>
<dbReference type="SUPFAM" id="SSF51215">
    <property type="entry name" value="Regulatory protein AraC"/>
    <property type="match status" value="1"/>
</dbReference>
<dbReference type="Pfam" id="PF12833">
    <property type="entry name" value="HTH_18"/>
    <property type="match status" value="1"/>
</dbReference>
<evidence type="ECO:0000256" key="3">
    <source>
        <dbReference type="ARBA" id="ARBA00023125"/>
    </source>
</evidence>
<keyword evidence="4" id="KW-0804">Transcription</keyword>
<dbReference type="PANTHER" id="PTHR46796">
    <property type="entry name" value="HTH-TYPE TRANSCRIPTIONAL ACTIVATOR RHAS-RELATED"/>
    <property type="match status" value="1"/>
</dbReference>
<evidence type="ECO:0000313" key="7">
    <source>
        <dbReference type="Proteomes" id="UP000189674"/>
    </source>
</evidence>
<dbReference type="EMBL" id="CP019791">
    <property type="protein sequence ID" value="AQT68083.1"/>
    <property type="molecule type" value="Genomic_DNA"/>
</dbReference>
<dbReference type="KEGG" id="alus:STSP2_01238"/>
<dbReference type="InterPro" id="IPR003313">
    <property type="entry name" value="AraC-bd"/>
</dbReference>
<dbReference type="GO" id="GO:0003700">
    <property type="term" value="F:DNA-binding transcription factor activity"/>
    <property type="evidence" value="ECO:0007669"/>
    <property type="project" value="InterPro"/>
</dbReference>
<proteinExistence type="predicted"/>
<dbReference type="OrthoDB" id="9805730at2"/>
<keyword evidence="1" id="KW-0963">Cytoplasm</keyword>
<keyword evidence="7" id="KW-1185">Reference proteome</keyword>
<dbReference type="STRING" id="1936003.STSP2_01238"/>
<evidence type="ECO:0000256" key="4">
    <source>
        <dbReference type="ARBA" id="ARBA00023163"/>
    </source>
</evidence>
<keyword evidence="3" id="KW-0238">DNA-binding</keyword>
<dbReference type="InterPro" id="IPR037923">
    <property type="entry name" value="HTH-like"/>
</dbReference>
<dbReference type="InterPro" id="IPR018060">
    <property type="entry name" value="HTH_AraC"/>
</dbReference>
<dbReference type="InterPro" id="IPR050204">
    <property type="entry name" value="AraC_XylS_family_regulators"/>
</dbReference>
<evidence type="ECO:0000256" key="1">
    <source>
        <dbReference type="ARBA" id="ARBA00022490"/>
    </source>
</evidence>
<dbReference type="Proteomes" id="UP000189674">
    <property type="component" value="Chromosome"/>
</dbReference>
<dbReference type="Pfam" id="PF02311">
    <property type="entry name" value="AraC_binding"/>
    <property type="match status" value="1"/>
</dbReference>
<evidence type="ECO:0000313" key="6">
    <source>
        <dbReference type="EMBL" id="AQT68083.1"/>
    </source>
</evidence>
<dbReference type="Gene3D" id="2.60.120.280">
    <property type="entry name" value="Regulatory protein AraC"/>
    <property type="match status" value="1"/>
</dbReference>
<dbReference type="SUPFAM" id="SSF46689">
    <property type="entry name" value="Homeodomain-like"/>
    <property type="match status" value="1"/>
</dbReference>
<dbReference type="AlphaFoldDB" id="A0A1U9NJH2"/>
<accession>A0A1U9NJH2</accession>
<dbReference type="GO" id="GO:0043565">
    <property type="term" value="F:sequence-specific DNA binding"/>
    <property type="evidence" value="ECO:0007669"/>
    <property type="project" value="InterPro"/>
</dbReference>
<dbReference type="InterPro" id="IPR009057">
    <property type="entry name" value="Homeodomain-like_sf"/>
</dbReference>
<sequence length="307" mass="35082">MENFFSYLPISENNMRWDLYLTGAGAASIAAEDSYPPQGHPSLYSFRWETGRTLAEYQILLIAEGHGVFESAKNEQTQVKAGDVIFLYPDLWHRYRPDPSSGWKEYWLSWNGERLYRLMKKGLLDPNRGVISVQHPELIAAAFEKILKHVKDHPAENSNVLSAYAMEVLTLAMDDIDIAKVARDTAVPRDHVHSIDDPVVFKALQTIWNHSYRDIRVDDLIEMLPITRRTLERKFKESLGCSIGTEIKRCRLERAKHLLANTTLPIKHIALAVGFSSTDRMGKVFKESLGMTPSQYRKSVKDQHQGL</sequence>
<evidence type="ECO:0000259" key="5">
    <source>
        <dbReference type="PROSITE" id="PS01124"/>
    </source>
</evidence>